<accession>A0A4Q8QGS6</accession>
<dbReference type="Proteomes" id="UP000291981">
    <property type="component" value="Unassembled WGS sequence"/>
</dbReference>
<dbReference type="InterPro" id="IPR021655">
    <property type="entry name" value="Put_metal-bd"/>
</dbReference>
<organism evidence="1 2">
    <name type="scientific">Flagellimonas allohymeniacidonis</name>
    <dbReference type="NCBI Taxonomy" id="2517819"/>
    <lineage>
        <taxon>Bacteria</taxon>
        <taxon>Pseudomonadati</taxon>
        <taxon>Bacteroidota</taxon>
        <taxon>Flavobacteriia</taxon>
        <taxon>Flavobacteriales</taxon>
        <taxon>Flavobacteriaceae</taxon>
        <taxon>Flagellimonas</taxon>
    </lineage>
</organism>
<comment type="caution">
    <text evidence="1">The sequence shown here is derived from an EMBL/GenBank/DDBJ whole genome shotgun (WGS) entry which is preliminary data.</text>
</comment>
<dbReference type="RefSeq" id="WP_130609915.1">
    <property type="nucleotide sequence ID" value="NZ_SGIU01000001.1"/>
</dbReference>
<dbReference type="OrthoDB" id="2972467at2"/>
<name>A0A4Q8QGS6_9FLAO</name>
<evidence type="ECO:0000313" key="2">
    <source>
        <dbReference type="Proteomes" id="UP000291981"/>
    </source>
</evidence>
<dbReference type="AlphaFoldDB" id="A0A4Q8QGS6"/>
<dbReference type="PROSITE" id="PS51257">
    <property type="entry name" value="PROKAR_LIPOPROTEIN"/>
    <property type="match status" value="1"/>
</dbReference>
<sequence length="504" mass="54614">MKILNRIFLYGALSTFCFFTSCSNDDCAQETFYQDADGDGYGDAAKSQTACTAPKGYVADNTDTDDTNANVFPGCTQVTYYKDSDGDGFGNPSISETVCEGEDTPSGYVADKTDPDDTNAAIFPDCEQVTVYEDTDGDGFGNPDVSQNLCSGEDTPEGFVVDNTDCDDTNAELNPDVVVTYYEDADGDGFGNPGVSQEVSVCADAPAGYVPLENTDCDDTDAEINPDVVVTYYEDADGDGFGNPQISKIATGCPIPQGFVLDNTDCDDADASKNPGAQDSSLDGVDTNCDGIPGTLWAGPNETFDKEGGADWTQPENQDRLTDRVVFTRQNAGPMYNYQWWQDNFDGDAIHNSKTESDLFADFWNADNAIKDFNEINPSGGTKGVRWALLDDTGADNPGDAWDQFSLYGTLGDPTHFYSFHNLCTIVRYLNINEQIIGVNNDFFVIKSDNVSVNATVQSQLVNKKLGVWLVEEDIYLTLTFTEWGNGQDNPGGAISYTRSTPNN</sequence>
<proteinExistence type="predicted"/>
<reference evidence="1 2" key="1">
    <citation type="submission" date="2019-02" db="EMBL/GenBank/DDBJ databases">
        <title>Draft genome sequence of Muricauda sp. 176CP4-71.</title>
        <authorList>
            <person name="Park J.-S."/>
        </authorList>
    </citation>
    <scope>NUCLEOTIDE SEQUENCE [LARGE SCALE GENOMIC DNA]</scope>
    <source>
        <strain evidence="1 2">176CP4-71</strain>
    </source>
</reference>
<protein>
    <recommendedName>
        <fullName evidence="3">Metal-binding motif-containing protein</fullName>
    </recommendedName>
</protein>
<evidence type="ECO:0000313" key="1">
    <source>
        <dbReference type="EMBL" id="TAI48947.1"/>
    </source>
</evidence>
<evidence type="ECO:0008006" key="3">
    <source>
        <dbReference type="Google" id="ProtNLM"/>
    </source>
</evidence>
<dbReference type="EMBL" id="SGIU01000001">
    <property type="protein sequence ID" value="TAI48947.1"/>
    <property type="molecule type" value="Genomic_DNA"/>
</dbReference>
<dbReference type="Pfam" id="PF11617">
    <property type="entry name" value="Cu-binding_MopE"/>
    <property type="match status" value="4"/>
</dbReference>
<keyword evidence="2" id="KW-1185">Reference proteome</keyword>
<gene>
    <name evidence="1" type="ORF">EW142_03895</name>
</gene>